<reference evidence="2 3" key="1">
    <citation type="journal article" date="2019" name="Commun. Biol.">
        <title>The bagworm genome reveals a unique fibroin gene that provides high tensile strength.</title>
        <authorList>
            <person name="Kono N."/>
            <person name="Nakamura H."/>
            <person name="Ohtoshi R."/>
            <person name="Tomita M."/>
            <person name="Numata K."/>
            <person name="Arakawa K."/>
        </authorList>
    </citation>
    <scope>NUCLEOTIDE SEQUENCE [LARGE SCALE GENOMIC DNA]</scope>
</reference>
<feature type="region of interest" description="Disordered" evidence="1">
    <location>
        <begin position="93"/>
        <end position="112"/>
    </location>
</feature>
<evidence type="ECO:0000313" key="3">
    <source>
        <dbReference type="Proteomes" id="UP000299102"/>
    </source>
</evidence>
<gene>
    <name evidence="2" type="ORF">EVAR_6358_1</name>
</gene>
<comment type="caution">
    <text evidence="2">The sequence shown here is derived from an EMBL/GenBank/DDBJ whole genome shotgun (WGS) entry which is preliminary data.</text>
</comment>
<name>A0A4C1TDI4_EUMVA</name>
<feature type="region of interest" description="Disordered" evidence="1">
    <location>
        <begin position="1"/>
        <end position="22"/>
    </location>
</feature>
<evidence type="ECO:0000256" key="1">
    <source>
        <dbReference type="SAM" id="MobiDB-lite"/>
    </source>
</evidence>
<keyword evidence="3" id="KW-1185">Reference proteome</keyword>
<dbReference type="AlphaFoldDB" id="A0A4C1TDI4"/>
<dbReference type="Proteomes" id="UP000299102">
    <property type="component" value="Unassembled WGS sequence"/>
</dbReference>
<dbReference type="EMBL" id="BGZK01000050">
    <property type="protein sequence ID" value="GBP12175.1"/>
    <property type="molecule type" value="Genomic_DNA"/>
</dbReference>
<protein>
    <submittedName>
        <fullName evidence="2">Uncharacterized protein</fullName>
    </submittedName>
</protein>
<organism evidence="2 3">
    <name type="scientific">Eumeta variegata</name>
    <name type="common">Bagworm moth</name>
    <name type="synonym">Eumeta japonica</name>
    <dbReference type="NCBI Taxonomy" id="151549"/>
    <lineage>
        <taxon>Eukaryota</taxon>
        <taxon>Metazoa</taxon>
        <taxon>Ecdysozoa</taxon>
        <taxon>Arthropoda</taxon>
        <taxon>Hexapoda</taxon>
        <taxon>Insecta</taxon>
        <taxon>Pterygota</taxon>
        <taxon>Neoptera</taxon>
        <taxon>Endopterygota</taxon>
        <taxon>Lepidoptera</taxon>
        <taxon>Glossata</taxon>
        <taxon>Ditrysia</taxon>
        <taxon>Tineoidea</taxon>
        <taxon>Psychidae</taxon>
        <taxon>Oiketicinae</taxon>
        <taxon>Eumeta</taxon>
    </lineage>
</organism>
<feature type="compositionally biased region" description="Polar residues" evidence="1">
    <location>
        <begin position="8"/>
        <end position="19"/>
    </location>
</feature>
<proteinExistence type="predicted"/>
<evidence type="ECO:0000313" key="2">
    <source>
        <dbReference type="EMBL" id="GBP12175.1"/>
    </source>
</evidence>
<accession>A0A4C1TDI4</accession>
<sequence length="235" mass="26025">MLIRFTSPARNTLPDTSMGRSDAKRTLDLDQIQEIRFDFDVLRPYLNLQAFNRLCNLKDLLSHGAGINTRGTYKSTGRGTILITPRGPDHCPPTRIFSTISGGGRRGGRRGEYVCPPREGQRASSWRVMRYYLHEYVYWKLHMALEVTLTTVHCRVSKLEDSASQRTDGGVRARVGGHCFVSTPLGRRAAAVGGRLMTSRAATSAGGRVIDNPILELDYDIKDAITKSAVELTAA</sequence>